<organism evidence="2 3">
    <name type="scientific">Seminavis robusta</name>
    <dbReference type="NCBI Taxonomy" id="568900"/>
    <lineage>
        <taxon>Eukaryota</taxon>
        <taxon>Sar</taxon>
        <taxon>Stramenopiles</taxon>
        <taxon>Ochrophyta</taxon>
        <taxon>Bacillariophyta</taxon>
        <taxon>Bacillariophyceae</taxon>
        <taxon>Bacillariophycidae</taxon>
        <taxon>Naviculales</taxon>
        <taxon>Naviculaceae</taxon>
        <taxon>Seminavis</taxon>
    </lineage>
</organism>
<keyword evidence="1" id="KW-0732">Signal</keyword>
<feature type="chain" id="PRO_5040187050" evidence="1">
    <location>
        <begin position="21"/>
        <end position="137"/>
    </location>
</feature>
<evidence type="ECO:0000256" key="1">
    <source>
        <dbReference type="SAM" id="SignalP"/>
    </source>
</evidence>
<evidence type="ECO:0000313" key="3">
    <source>
        <dbReference type="Proteomes" id="UP001153069"/>
    </source>
</evidence>
<accession>A0A9N8E9U7</accession>
<reference evidence="2" key="1">
    <citation type="submission" date="2020-06" db="EMBL/GenBank/DDBJ databases">
        <authorList>
            <consortium name="Plant Systems Biology data submission"/>
        </authorList>
    </citation>
    <scope>NUCLEOTIDE SEQUENCE</scope>
    <source>
        <strain evidence="2">D6</strain>
    </source>
</reference>
<protein>
    <submittedName>
        <fullName evidence="2">Uncharacterized protein</fullName>
    </submittedName>
</protein>
<evidence type="ECO:0000313" key="2">
    <source>
        <dbReference type="EMBL" id="CAB9517172.1"/>
    </source>
</evidence>
<dbReference type="Proteomes" id="UP001153069">
    <property type="component" value="Unassembled WGS sequence"/>
</dbReference>
<keyword evidence="3" id="KW-1185">Reference proteome</keyword>
<proteinExistence type="predicted"/>
<name>A0A9N8E9U7_9STRA</name>
<dbReference type="EMBL" id="CAICTM010000835">
    <property type="protein sequence ID" value="CAB9517172.1"/>
    <property type="molecule type" value="Genomic_DNA"/>
</dbReference>
<comment type="caution">
    <text evidence="2">The sequence shown here is derived from an EMBL/GenBank/DDBJ whole genome shotgun (WGS) entry which is preliminary data.</text>
</comment>
<feature type="signal peptide" evidence="1">
    <location>
        <begin position="1"/>
        <end position="20"/>
    </location>
</feature>
<dbReference type="AlphaFoldDB" id="A0A9N8E9U7"/>
<sequence>MKLLIASLLIFVSLISGAKSSGMGMGMSMGMGMGMGMMMSMSIEANETAAPTSATASPYPGRFLINVDEDTTTFPRRHLSGGMMMGSARGGMGSGSMKCSGSMMGGSMMGMMSMNNESNCTDAPTVLQALHIILIVS</sequence>
<gene>
    <name evidence="2" type="ORF">SEMRO_836_G209010.1</name>
</gene>